<evidence type="ECO:0000313" key="3">
    <source>
        <dbReference type="Proteomes" id="UP000324159"/>
    </source>
</evidence>
<protein>
    <submittedName>
        <fullName evidence="2">HD-like signal output (HDOD) protein</fullName>
    </submittedName>
</protein>
<dbReference type="InterPro" id="IPR052340">
    <property type="entry name" value="RNase_Y/CdgJ"/>
</dbReference>
<dbReference type="InterPro" id="IPR013976">
    <property type="entry name" value="HDOD"/>
</dbReference>
<dbReference type="PANTHER" id="PTHR33525">
    <property type="match status" value="1"/>
</dbReference>
<evidence type="ECO:0000313" key="2">
    <source>
        <dbReference type="EMBL" id="TYO99920.1"/>
    </source>
</evidence>
<dbReference type="PANTHER" id="PTHR33525:SF3">
    <property type="entry name" value="RIBONUCLEASE Y"/>
    <property type="match status" value="1"/>
</dbReference>
<proteinExistence type="predicted"/>
<dbReference type="Proteomes" id="UP000324159">
    <property type="component" value="Unassembled WGS sequence"/>
</dbReference>
<organism evidence="2 3">
    <name type="scientific">Geothermobacter ehrlichii</name>
    <dbReference type="NCBI Taxonomy" id="213224"/>
    <lineage>
        <taxon>Bacteria</taxon>
        <taxon>Pseudomonadati</taxon>
        <taxon>Thermodesulfobacteriota</taxon>
        <taxon>Desulfuromonadia</taxon>
        <taxon>Desulfuromonadales</taxon>
        <taxon>Geothermobacteraceae</taxon>
        <taxon>Geothermobacter</taxon>
    </lineage>
</organism>
<feature type="domain" description="HDOD" evidence="1">
    <location>
        <begin position="21"/>
        <end position="213"/>
    </location>
</feature>
<keyword evidence="3" id="KW-1185">Reference proteome</keyword>
<sequence>MSDQSLLAMVQQALEAKDLKLPVFNRTALELQRALQKDDFDLAKCAALISRDQALVSEVLKEANSSFYSGLKKVVTIQDAMVRLGAKEVLRLTVQITQRGLYRSKIKGLQILMERLWKHALGTALGAFWLARHAGYQNLMQEAFLGGLMHDIGQLFLLKVLEDVRRANPQVSLSEALVMEVLVTLHVEQGYRLMQHWGLPEEYADIVRYHHHDEPPIDSPLLSLVMLANQACRKLGISLRHEPELILATTREAQLLGIKETTLAQLEIALEDKFFPKQPSAVD</sequence>
<comment type="caution">
    <text evidence="2">The sequence shown here is derived from an EMBL/GenBank/DDBJ whole genome shotgun (WGS) entry which is preliminary data.</text>
</comment>
<dbReference type="AlphaFoldDB" id="A0A5D3WM47"/>
<dbReference type="OrthoDB" id="9773799at2"/>
<accession>A0A5D3WM47</accession>
<dbReference type="EMBL" id="VNIB01000001">
    <property type="protein sequence ID" value="TYO99920.1"/>
    <property type="molecule type" value="Genomic_DNA"/>
</dbReference>
<dbReference type="Pfam" id="PF08668">
    <property type="entry name" value="HDOD"/>
    <property type="match status" value="1"/>
</dbReference>
<gene>
    <name evidence="2" type="ORF">EDC39_10180</name>
</gene>
<dbReference type="RefSeq" id="WP_148894121.1">
    <property type="nucleotide sequence ID" value="NZ_VNIB01000001.1"/>
</dbReference>
<dbReference type="Gene3D" id="1.10.3210.10">
    <property type="entry name" value="Hypothetical protein af1432"/>
    <property type="match status" value="1"/>
</dbReference>
<name>A0A5D3WM47_9BACT</name>
<reference evidence="2 3" key="1">
    <citation type="submission" date="2019-07" db="EMBL/GenBank/DDBJ databases">
        <title>Genomic Encyclopedia of Type Strains, Phase IV (KMG-IV): sequencing the most valuable type-strain genomes for metagenomic binning, comparative biology and taxonomic classification.</title>
        <authorList>
            <person name="Goeker M."/>
        </authorList>
    </citation>
    <scope>NUCLEOTIDE SEQUENCE [LARGE SCALE GENOMIC DNA]</scope>
    <source>
        <strain evidence="2 3">SS015</strain>
    </source>
</reference>
<evidence type="ECO:0000259" key="1">
    <source>
        <dbReference type="PROSITE" id="PS51833"/>
    </source>
</evidence>
<dbReference type="PROSITE" id="PS51833">
    <property type="entry name" value="HDOD"/>
    <property type="match status" value="1"/>
</dbReference>
<dbReference type="SUPFAM" id="SSF109604">
    <property type="entry name" value="HD-domain/PDEase-like"/>
    <property type="match status" value="1"/>
</dbReference>